<organism evidence="6 7">
    <name type="scientific">Leeuwenhoekiella palythoae</name>
    <dbReference type="NCBI Taxonomy" id="573501"/>
    <lineage>
        <taxon>Bacteria</taxon>
        <taxon>Pseudomonadati</taxon>
        <taxon>Bacteroidota</taxon>
        <taxon>Flavobacteriia</taxon>
        <taxon>Flavobacteriales</taxon>
        <taxon>Flavobacteriaceae</taxon>
        <taxon>Leeuwenhoekiella</taxon>
    </lineage>
</organism>
<protein>
    <submittedName>
        <fullName evidence="5">AraC family transcriptional regulator</fullName>
    </submittedName>
    <submittedName>
        <fullName evidence="6">Transcriptional regulator, AraC family</fullName>
    </submittedName>
</protein>
<dbReference type="SUPFAM" id="SSF51182">
    <property type="entry name" value="RmlC-like cupins"/>
    <property type="match status" value="1"/>
</dbReference>
<evidence type="ECO:0000259" key="4">
    <source>
        <dbReference type="PROSITE" id="PS01124"/>
    </source>
</evidence>
<dbReference type="RefSeq" id="WP_072979793.1">
    <property type="nucleotide sequence ID" value="NZ_FQXT01000001.1"/>
</dbReference>
<dbReference type="Gene3D" id="1.10.10.60">
    <property type="entry name" value="Homeodomain-like"/>
    <property type="match status" value="2"/>
</dbReference>
<feature type="domain" description="HTH araC/xylS-type" evidence="4">
    <location>
        <begin position="180"/>
        <end position="279"/>
    </location>
</feature>
<dbReference type="PROSITE" id="PS01124">
    <property type="entry name" value="HTH_ARAC_FAMILY_2"/>
    <property type="match status" value="1"/>
</dbReference>
<dbReference type="PANTHER" id="PTHR43280">
    <property type="entry name" value="ARAC-FAMILY TRANSCRIPTIONAL REGULATOR"/>
    <property type="match status" value="1"/>
</dbReference>
<evidence type="ECO:0000313" key="7">
    <source>
        <dbReference type="Proteomes" id="UP000184240"/>
    </source>
</evidence>
<dbReference type="Gene3D" id="2.60.120.10">
    <property type="entry name" value="Jelly Rolls"/>
    <property type="match status" value="1"/>
</dbReference>
<dbReference type="STRING" id="573501.SAMN04487999_0400"/>
<name>A0A1M5TNF3_9FLAO</name>
<dbReference type="InterPro" id="IPR009057">
    <property type="entry name" value="Homeodomain-like_sf"/>
</dbReference>
<dbReference type="Pfam" id="PF12833">
    <property type="entry name" value="HTH_18"/>
    <property type="match status" value="1"/>
</dbReference>
<keyword evidence="8" id="KW-1185">Reference proteome</keyword>
<dbReference type="Proteomes" id="UP000290037">
    <property type="component" value="Unassembled WGS sequence"/>
</dbReference>
<dbReference type="InterPro" id="IPR018060">
    <property type="entry name" value="HTH_AraC"/>
</dbReference>
<dbReference type="Proteomes" id="UP000184240">
    <property type="component" value="Unassembled WGS sequence"/>
</dbReference>
<dbReference type="GO" id="GO:0043565">
    <property type="term" value="F:sequence-specific DNA binding"/>
    <property type="evidence" value="ECO:0007669"/>
    <property type="project" value="InterPro"/>
</dbReference>
<dbReference type="OrthoDB" id="1410704at2"/>
<dbReference type="InterPro" id="IPR011051">
    <property type="entry name" value="RmlC_Cupin_sf"/>
</dbReference>
<dbReference type="EMBL" id="QOVN01000004">
    <property type="protein sequence ID" value="RXG28614.1"/>
    <property type="molecule type" value="Genomic_DNA"/>
</dbReference>
<keyword evidence="1" id="KW-0805">Transcription regulation</keyword>
<reference evidence="6" key="1">
    <citation type="submission" date="2016-11" db="EMBL/GenBank/DDBJ databases">
        <authorList>
            <person name="Jaros S."/>
            <person name="Januszkiewicz K."/>
            <person name="Wedrychowicz H."/>
        </authorList>
    </citation>
    <scope>NUCLEOTIDE SEQUENCE [LARGE SCALE GENOMIC DNA]</scope>
    <source>
        <strain evidence="6">DSM 19859</strain>
    </source>
</reference>
<keyword evidence="3" id="KW-0804">Transcription</keyword>
<reference evidence="5 8" key="3">
    <citation type="submission" date="2018-07" db="EMBL/GenBank/DDBJ databases">
        <title>Leeuwenhoekiella genomics.</title>
        <authorList>
            <person name="Tahon G."/>
            <person name="Willems A."/>
        </authorList>
    </citation>
    <scope>NUCLEOTIDE SEQUENCE [LARGE SCALE GENOMIC DNA]</scope>
    <source>
        <strain evidence="5 8">LMG 24856</strain>
    </source>
</reference>
<dbReference type="InterPro" id="IPR003313">
    <property type="entry name" value="AraC-bd"/>
</dbReference>
<evidence type="ECO:0000256" key="3">
    <source>
        <dbReference type="ARBA" id="ARBA00023163"/>
    </source>
</evidence>
<dbReference type="AlphaFoldDB" id="A0A1M5TNF3"/>
<evidence type="ECO:0000313" key="8">
    <source>
        <dbReference type="Proteomes" id="UP000290037"/>
    </source>
</evidence>
<evidence type="ECO:0000256" key="1">
    <source>
        <dbReference type="ARBA" id="ARBA00023015"/>
    </source>
</evidence>
<keyword evidence="2" id="KW-0238">DNA-binding</keyword>
<dbReference type="SUPFAM" id="SSF46689">
    <property type="entry name" value="Homeodomain-like"/>
    <property type="match status" value="2"/>
</dbReference>
<dbReference type="GO" id="GO:0003700">
    <property type="term" value="F:DNA-binding transcription factor activity"/>
    <property type="evidence" value="ECO:0007669"/>
    <property type="project" value="InterPro"/>
</dbReference>
<sequence length="281" mass="33000">MKVLPFKIPKPGKEALVYQEDHELKFYDKLHEHEEIQISYIAKGSGNLILGDTINDYREGDILVIGEHVPHVFRSDDNAIDKSIMYTLFFTKNSFGKEFFKLTEMSGIDSFFDEAEYGMKIETNTESLIRKFSKLKHQSRIERLASFLQILDLIQQSDKTPLSSFVYHKKYTDIEGKRMSDVYQYTLDHFQENITLDTIAEIANMTKNAFCRYFKRRTNKTFLQFLIELRIEHACKLLYKEKELSVAAISELCGFQNIANFNRKFKELKHTTPSQYRLHVA</sequence>
<evidence type="ECO:0000313" key="5">
    <source>
        <dbReference type="EMBL" id="RXG28614.1"/>
    </source>
</evidence>
<gene>
    <name evidence="5" type="ORF">DSM01_2075</name>
    <name evidence="6" type="ORF">SAMN04487999_0400</name>
</gene>
<proteinExistence type="predicted"/>
<dbReference type="Pfam" id="PF02311">
    <property type="entry name" value="AraC_binding"/>
    <property type="match status" value="1"/>
</dbReference>
<reference evidence="7" key="2">
    <citation type="submission" date="2016-11" db="EMBL/GenBank/DDBJ databases">
        <authorList>
            <person name="Varghese N."/>
            <person name="Submissions S."/>
        </authorList>
    </citation>
    <scope>NUCLEOTIDE SEQUENCE [LARGE SCALE GENOMIC DNA]</scope>
    <source>
        <strain evidence="7">DSM 19859</strain>
    </source>
</reference>
<dbReference type="EMBL" id="FQXT01000001">
    <property type="protein sequence ID" value="SHH51903.1"/>
    <property type="molecule type" value="Genomic_DNA"/>
</dbReference>
<dbReference type="SMART" id="SM00342">
    <property type="entry name" value="HTH_ARAC"/>
    <property type="match status" value="1"/>
</dbReference>
<evidence type="ECO:0000313" key="6">
    <source>
        <dbReference type="EMBL" id="SHH51903.1"/>
    </source>
</evidence>
<dbReference type="InterPro" id="IPR014710">
    <property type="entry name" value="RmlC-like_jellyroll"/>
</dbReference>
<dbReference type="PANTHER" id="PTHR43280:SF27">
    <property type="entry name" value="TRANSCRIPTIONAL REGULATOR MTLR"/>
    <property type="match status" value="1"/>
</dbReference>
<evidence type="ECO:0000256" key="2">
    <source>
        <dbReference type="ARBA" id="ARBA00023125"/>
    </source>
</evidence>
<accession>A0A1M5TNF3</accession>